<comment type="subcellular location">
    <subcellularLocation>
        <location evidence="1">Membrane</location>
        <topology evidence="1">Multi-pass membrane protein</topology>
    </subcellularLocation>
</comment>
<dbReference type="GO" id="GO:0008324">
    <property type="term" value="F:monoatomic cation transmembrane transporter activity"/>
    <property type="evidence" value="ECO:0007669"/>
    <property type="project" value="InterPro"/>
</dbReference>
<evidence type="ECO:0000259" key="9">
    <source>
        <dbReference type="Pfam" id="PF01769"/>
    </source>
</evidence>
<sequence>MKSPNHFAITDDVQQAASKLVGKRLPWLIVGLLGGLIASFMVSRFQYLLEAKLQLAFFIPVIVYLSDAVGTQTETIYIRNLSIFKDNFYKYLAKELLIGGYLGVILGLATGAAAFFWLKSVETALTVGLAMLVNVTIAPAVAIIIPEILFKEHVDPALGGGPFTTVIQDFISLLIYFSVASLIVFS</sequence>
<evidence type="ECO:0000256" key="5">
    <source>
        <dbReference type="ARBA" id="ARBA00022842"/>
    </source>
</evidence>
<comment type="similarity">
    <text evidence="2">Belongs to the SLC41A transporter family.</text>
</comment>
<dbReference type="AlphaFoldDB" id="A0A1F5I3B5"/>
<keyword evidence="3" id="KW-0813">Transport</keyword>
<evidence type="ECO:0000313" key="11">
    <source>
        <dbReference type="Proteomes" id="UP000179227"/>
    </source>
</evidence>
<feature type="transmembrane region" description="Helical" evidence="8">
    <location>
        <begin position="165"/>
        <end position="185"/>
    </location>
</feature>
<feature type="domain" description="SLC41A/MgtE integral membrane" evidence="9">
    <location>
        <begin position="59"/>
        <end position="179"/>
    </location>
</feature>
<evidence type="ECO:0000313" key="10">
    <source>
        <dbReference type="EMBL" id="OGE10918.1"/>
    </source>
</evidence>
<reference evidence="10 11" key="1">
    <citation type="journal article" date="2016" name="Nat. Commun.">
        <title>Thousands of microbial genomes shed light on interconnected biogeochemical processes in an aquifer system.</title>
        <authorList>
            <person name="Anantharaman K."/>
            <person name="Brown C.T."/>
            <person name="Hug L.A."/>
            <person name="Sharon I."/>
            <person name="Castelle C.J."/>
            <person name="Probst A.J."/>
            <person name="Thomas B.C."/>
            <person name="Singh A."/>
            <person name="Wilkins M.J."/>
            <person name="Karaoz U."/>
            <person name="Brodie E.L."/>
            <person name="Williams K.H."/>
            <person name="Hubbard S.S."/>
            <person name="Banfield J.F."/>
        </authorList>
    </citation>
    <scope>NUCLEOTIDE SEQUENCE [LARGE SCALE GENOMIC DNA]</scope>
</reference>
<evidence type="ECO:0000256" key="4">
    <source>
        <dbReference type="ARBA" id="ARBA00022692"/>
    </source>
</evidence>
<keyword evidence="6 8" id="KW-1133">Transmembrane helix</keyword>
<evidence type="ECO:0000256" key="7">
    <source>
        <dbReference type="ARBA" id="ARBA00023136"/>
    </source>
</evidence>
<feature type="transmembrane region" description="Helical" evidence="8">
    <location>
        <begin position="98"/>
        <end position="118"/>
    </location>
</feature>
<comment type="caution">
    <text evidence="10">The sequence shown here is derived from an EMBL/GenBank/DDBJ whole genome shotgun (WGS) entry which is preliminary data.</text>
</comment>
<dbReference type="EMBL" id="MFBS01000005">
    <property type="protein sequence ID" value="OGE10918.1"/>
    <property type="molecule type" value="Genomic_DNA"/>
</dbReference>
<evidence type="ECO:0000256" key="2">
    <source>
        <dbReference type="ARBA" id="ARBA00009749"/>
    </source>
</evidence>
<feature type="transmembrane region" description="Helical" evidence="8">
    <location>
        <begin position="25"/>
        <end position="43"/>
    </location>
</feature>
<evidence type="ECO:0000256" key="1">
    <source>
        <dbReference type="ARBA" id="ARBA00004141"/>
    </source>
</evidence>
<proteinExistence type="inferred from homology"/>
<name>A0A1F5I3B5_9BACT</name>
<dbReference type="GO" id="GO:0016020">
    <property type="term" value="C:membrane"/>
    <property type="evidence" value="ECO:0007669"/>
    <property type="project" value="UniProtKB-SubCell"/>
</dbReference>
<dbReference type="InterPro" id="IPR036739">
    <property type="entry name" value="SLC41_membr_dom_sf"/>
</dbReference>
<evidence type="ECO:0000256" key="3">
    <source>
        <dbReference type="ARBA" id="ARBA00022448"/>
    </source>
</evidence>
<dbReference type="PANTHER" id="PTHR41394:SF5">
    <property type="entry name" value="SLC41A_MGTE INTEGRAL MEMBRANE DOMAIN-CONTAINING PROTEIN"/>
    <property type="match status" value="1"/>
</dbReference>
<evidence type="ECO:0000256" key="6">
    <source>
        <dbReference type="ARBA" id="ARBA00022989"/>
    </source>
</evidence>
<accession>A0A1F5I3B5</accession>
<organism evidence="10 11">
    <name type="scientific">Candidatus Curtissbacteria bacterium RIFCSPLOWO2_01_FULL_42_26</name>
    <dbReference type="NCBI Taxonomy" id="1797729"/>
    <lineage>
        <taxon>Bacteria</taxon>
        <taxon>Candidatus Curtissiibacteriota</taxon>
    </lineage>
</organism>
<dbReference type="PANTHER" id="PTHR41394">
    <property type="entry name" value="MAGNESIUM TRANSPORTER MGTE"/>
    <property type="match status" value="1"/>
</dbReference>
<dbReference type="Proteomes" id="UP000179227">
    <property type="component" value="Unassembled WGS sequence"/>
</dbReference>
<dbReference type="SUPFAM" id="SSF161093">
    <property type="entry name" value="MgtE membrane domain-like"/>
    <property type="match status" value="1"/>
</dbReference>
<dbReference type="STRING" id="1797729.A3A60_03635"/>
<dbReference type="InterPro" id="IPR006667">
    <property type="entry name" value="SLC41_membr_dom"/>
</dbReference>
<keyword evidence="7 8" id="KW-0472">Membrane</keyword>
<gene>
    <name evidence="10" type="ORF">A3A60_03635</name>
</gene>
<keyword evidence="5" id="KW-0460">Magnesium</keyword>
<dbReference type="Gene3D" id="1.10.357.20">
    <property type="entry name" value="SLC41 divalent cation transporters, integral membrane domain"/>
    <property type="match status" value="1"/>
</dbReference>
<feature type="transmembrane region" description="Helical" evidence="8">
    <location>
        <begin position="125"/>
        <end position="145"/>
    </location>
</feature>
<keyword evidence="4 8" id="KW-0812">Transmembrane</keyword>
<evidence type="ECO:0000256" key="8">
    <source>
        <dbReference type="SAM" id="Phobius"/>
    </source>
</evidence>
<dbReference type="Pfam" id="PF01769">
    <property type="entry name" value="MgtE"/>
    <property type="match status" value="1"/>
</dbReference>
<protein>
    <recommendedName>
        <fullName evidence="9">SLC41A/MgtE integral membrane domain-containing protein</fullName>
    </recommendedName>
</protein>